<accession>A0A5E4S6V0</accession>
<gene>
    <name evidence="1" type="ORF">PHO31112_00621</name>
</gene>
<dbReference type="Proteomes" id="UP000343317">
    <property type="component" value="Unassembled WGS sequence"/>
</dbReference>
<sequence length="99" mass="11143">MVNAATFRDLARDLRRHSAAREWGLLQATDALFRRAWRHAPAPGARDVSLAQAMDDALAAHDQAYLLSQRATSEARRHLAGLGHWRDGALGYLRMHDDR</sequence>
<reference evidence="1 2" key="1">
    <citation type="submission" date="2019-08" db="EMBL/GenBank/DDBJ databases">
        <authorList>
            <person name="Peeters C."/>
        </authorList>
    </citation>
    <scope>NUCLEOTIDE SEQUENCE [LARGE SCALE GENOMIC DNA]</scope>
    <source>
        <strain evidence="1 2">LMG 31112</strain>
    </source>
</reference>
<proteinExistence type="predicted"/>
<dbReference type="RefSeq" id="WP_150619128.1">
    <property type="nucleotide sequence ID" value="NZ_CABPSM010000001.1"/>
</dbReference>
<evidence type="ECO:0000313" key="2">
    <source>
        <dbReference type="Proteomes" id="UP000343317"/>
    </source>
</evidence>
<keyword evidence="2" id="KW-1185">Reference proteome</keyword>
<organism evidence="1 2">
    <name type="scientific">Pandoraea horticolens</name>
    <dbReference type="NCBI Taxonomy" id="2508298"/>
    <lineage>
        <taxon>Bacteria</taxon>
        <taxon>Pseudomonadati</taxon>
        <taxon>Pseudomonadota</taxon>
        <taxon>Betaproteobacteria</taxon>
        <taxon>Burkholderiales</taxon>
        <taxon>Burkholderiaceae</taxon>
        <taxon>Pandoraea</taxon>
    </lineage>
</organism>
<evidence type="ECO:0000313" key="1">
    <source>
        <dbReference type="EMBL" id="VVD71300.1"/>
    </source>
</evidence>
<name>A0A5E4S6V0_9BURK</name>
<dbReference type="AlphaFoldDB" id="A0A5E4S6V0"/>
<protein>
    <submittedName>
        <fullName evidence="1">Uncharacterized protein</fullName>
    </submittedName>
</protein>
<dbReference type="EMBL" id="CABPSM010000001">
    <property type="protein sequence ID" value="VVD71300.1"/>
    <property type="molecule type" value="Genomic_DNA"/>
</dbReference>